<feature type="region of interest" description="Disordered" evidence="1">
    <location>
        <begin position="213"/>
        <end position="236"/>
    </location>
</feature>
<dbReference type="EMBL" id="JWIN03000035">
    <property type="protein sequence ID" value="KAB1254110.1"/>
    <property type="molecule type" value="Genomic_DNA"/>
</dbReference>
<comment type="caution">
    <text evidence="3">The sequence shown here is derived from an EMBL/GenBank/DDBJ whole genome shotgun (WGS) entry which is preliminary data.</text>
</comment>
<evidence type="ECO:0000256" key="2">
    <source>
        <dbReference type="SAM" id="SignalP"/>
    </source>
</evidence>
<evidence type="ECO:0000313" key="3">
    <source>
        <dbReference type="EMBL" id="KAB1254110.1"/>
    </source>
</evidence>
<dbReference type="Proteomes" id="UP000299084">
    <property type="component" value="Unassembled WGS sequence"/>
</dbReference>
<feature type="region of interest" description="Disordered" evidence="1">
    <location>
        <begin position="274"/>
        <end position="314"/>
    </location>
</feature>
<accession>A0A5N4C5G4</accession>
<name>A0A5N4C5G4_CAMDR</name>
<proteinExistence type="predicted"/>
<evidence type="ECO:0000313" key="4">
    <source>
        <dbReference type="Proteomes" id="UP000299084"/>
    </source>
</evidence>
<sequence length="366" mass="38980">MTSRLCGKCGRLPLKGAWALKLLPLLLTVVLQNRLCRAGWAPARPASAWSSPSRVLVALGLGRVHTSGGVALAELVRNHRADGQEGEERAFAQRGGSRRDQVVEGLMWGCKPDVGVRAAGVLSKVFCLKGIPELHTREEVMKNGMHCLTSWFTGEELKAQGAAVTFPACWGIVVLKFMGCVGTGRLIIDLGMGAVEEDQGSCTHTRLRSLKDRRRSHAEVRQGAEEGEGALTGWGPRARQSVDLPLRSPTKGPNRGGLAGLWVELSNLPLPPCKQPAPSLAGPPVVGGGTGKSEQQQVVPAGSSEPGTPSGSHTLIEAGAAWDEGALCRFPREAEDQSVALSVKTWREEGVSSLPASLLLSMWMWT</sequence>
<feature type="chain" id="PRO_5024425630" evidence="2">
    <location>
        <begin position="39"/>
        <end position="366"/>
    </location>
</feature>
<gene>
    <name evidence="3" type="ORF">Cadr_000027061</name>
</gene>
<protein>
    <submittedName>
        <fullName evidence="3">Uncharacterized protein</fullName>
    </submittedName>
</protein>
<feature type="signal peptide" evidence="2">
    <location>
        <begin position="1"/>
        <end position="38"/>
    </location>
</feature>
<keyword evidence="2" id="KW-0732">Signal</keyword>
<organism evidence="3 4">
    <name type="scientific">Camelus dromedarius</name>
    <name type="common">Dromedary</name>
    <name type="synonym">Arabian camel</name>
    <dbReference type="NCBI Taxonomy" id="9838"/>
    <lineage>
        <taxon>Eukaryota</taxon>
        <taxon>Metazoa</taxon>
        <taxon>Chordata</taxon>
        <taxon>Craniata</taxon>
        <taxon>Vertebrata</taxon>
        <taxon>Euteleostomi</taxon>
        <taxon>Mammalia</taxon>
        <taxon>Eutheria</taxon>
        <taxon>Laurasiatheria</taxon>
        <taxon>Artiodactyla</taxon>
        <taxon>Tylopoda</taxon>
        <taxon>Camelidae</taxon>
        <taxon>Camelus</taxon>
    </lineage>
</organism>
<dbReference type="AlphaFoldDB" id="A0A5N4C5G4"/>
<reference evidence="3 4" key="1">
    <citation type="journal article" date="2019" name="Mol. Ecol. Resour.">
        <title>Improving Illumina assemblies with Hi-C and long reads: an example with the North African dromedary.</title>
        <authorList>
            <person name="Elbers J.P."/>
            <person name="Rogers M.F."/>
            <person name="Perelman P.L."/>
            <person name="Proskuryakova A.A."/>
            <person name="Serdyukova N.A."/>
            <person name="Johnson W.E."/>
            <person name="Horin P."/>
            <person name="Corander J."/>
            <person name="Murphy D."/>
            <person name="Burger P.A."/>
        </authorList>
    </citation>
    <scope>NUCLEOTIDE SEQUENCE [LARGE SCALE GENOMIC DNA]</scope>
    <source>
        <strain evidence="3">Drom800</strain>
        <tissue evidence="3">Blood</tissue>
    </source>
</reference>
<evidence type="ECO:0000256" key="1">
    <source>
        <dbReference type="SAM" id="MobiDB-lite"/>
    </source>
</evidence>
<keyword evidence="4" id="KW-1185">Reference proteome</keyword>